<name>A0ABS8VFF7_DATST</name>
<comment type="caution">
    <text evidence="1">The sequence shown here is derived from an EMBL/GenBank/DDBJ whole genome shotgun (WGS) entry which is preliminary data.</text>
</comment>
<accession>A0ABS8VFF7</accession>
<feature type="non-terminal residue" evidence="1">
    <location>
        <position position="1"/>
    </location>
</feature>
<evidence type="ECO:0000313" key="2">
    <source>
        <dbReference type="Proteomes" id="UP000823775"/>
    </source>
</evidence>
<keyword evidence="2" id="KW-1185">Reference proteome</keyword>
<reference evidence="1 2" key="1">
    <citation type="journal article" date="2021" name="BMC Genomics">
        <title>Datura genome reveals duplications of psychoactive alkaloid biosynthetic genes and high mutation rate following tissue culture.</title>
        <authorList>
            <person name="Rajewski A."/>
            <person name="Carter-House D."/>
            <person name="Stajich J."/>
            <person name="Litt A."/>
        </authorList>
    </citation>
    <scope>NUCLEOTIDE SEQUENCE [LARGE SCALE GENOMIC DNA]</scope>
    <source>
        <strain evidence="1">AR-01</strain>
    </source>
</reference>
<dbReference type="Proteomes" id="UP000823775">
    <property type="component" value="Unassembled WGS sequence"/>
</dbReference>
<gene>
    <name evidence="1" type="ORF">HAX54_034914</name>
</gene>
<protein>
    <submittedName>
        <fullName evidence="1">Uncharacterized protein</fullName>
    </submittedName>
</protein>
<organism evidence="1 2">
    <name type="scientific">Datura stramonium</name>
    <name type="common">Jimsonweed</name>
    <name type="synonym">Common thornapple</name>
    <dbReference type="NCBI Taxonomy" id="4076"/>
    <lineage>
        <taxon>Eukaryota</taxon>
        <taxon>Viridiplantae</taxon>
        <taxon>Streptophyta</taxon>
        <taxon>Embryophyta</taxon>
        <taxon>Tracheophyta</taxon>
        <taxon>Spermatophyta</taxon>
        <taxon>Magnoliopsida</taxon>
        <taxon>eudicotyledons</taxon>
        <taxon>Gunneridae</taxon>
        <taxon>Pentapetalae</taxon>
        <taxon>asterids</taxon>
        <taxon>lamiids</taxon>
        <taxon>Solanales</taxon>
        <taxon>Solanaceae</taxon>
        <taxon>Solanoideae</taxon>
        <taxon>Datureae</taxon>
        <taxon>Datura</taxon>
    </lineage>
</organism>
<proteinExistence type="predicted"/>
<evidence type="ECO:0000313" key="1">
    <source>
        <dbReference type="EMBL" id="MCD9645738.1"/>
    </source>
</evidence>
<sequence length="56" mass="6173">AKPCIHGEDQSGGINFGALSLSHLMKENRDCDQMMAAMAINIVLLTKMLIEDKIKK</sequence>
<dbReference type="EMBL" id="JACEIK010004527">
    <property type="protein sequence ID" value="MCD9645738.1"/>
    <property type="molecule type" value="Genomic_DNA"/>
</dbReference>
<feature type="non-terminal residue" evidence="1">
    <location>
        <position position="56"/>
    </location>
</feature>